<dbReference type="Proteomes" id="UP000070412">
    <property type="component" value="Unassembled WGS sequence"/>
</dbReference>
<proteinExistence type="inferred from homology"/>
<evidence type="ECO:0000256" key="6">
    <source>
        <dbReference type="ARBA" id="ARBA00023274"/>
    </source>
</evidence>
<evidence type="ECO:0000313" key="12">
    <source>
        <dbReference type="Proteomes" id="UP000070412"/>
    </source>
</evidence>
<accession>A0A834RA78</accession>
<evidence type="ECO:0000256" key="2">
    <source>
        <dbReference type="ARBA" id="ARBA00011057"/>
    </source>
</evidence>
<keyword evidence="6" id="KW-0687">Ribonucleoprotein</keyword>
<evidence type="ECO:0000256" key="8">
    <source>
        <dbReference type="ARBA" id="ARBA00035363"/>
    </source>
</evidence>
<keyword evidence="3" id="KW-0809">Transit peptide</keyword>
<dbReference type="GO" id="GO:0003735">
    <property type="term" value="F:structural constituent of ribosome"/>
    <property type="evidence" value="ECO:0007669"/>
    <property type="project" value="InterPro"/>
</dbReference>
<dbReference type="AlphaFoldDB" id="A0A834RA78"/>
<gene>
    <name evidence="10" type="primary">SSS_360g</name>
    <name evidence="10" type="ORF">SSS_360</name>
</gene>
<keyword evidence="4 10" id="KW-0689">Ribosomal protein</keyword>
<name>A0A834RA78_SARSC</name>
<feature type="compositionally biased region" description="Basic and acidic residues" evidence="9">
    <location>
        <begin position="37"/>
        <end position="48"/>
    </location>
</feature>
<dbReference type="InterPro" id="IPR026299">
    <property type="entry name" value="MRP-S31"/>
</dbReference>
<keyword evidence="12" id="KW-1185">Reference proteome</keyword>
<organism evidence="10">
    <name type="scientific">Sarcoptes scabiei</name>
    <name type="common">Itch mite</name>
    <name type="synonym">Acarus scabiei</name>
    <dbReference type="NCBI Taxonomy" id="52283"/>
    <lineage>
        <taxon>Eukaryota</taxon>
        <taxon>Metazoa</taxon>
        <taxon>Ecdysozoa</taxon>
        <taxon>Arthropoda</taxon>
        <taxon>Chelicerata</taxon>
        <taxon>Arachnida</taxon>
        <taxon>Acari</taxon>
        <taxon>Acariformes</taxon>
        <taxon>Sarcoptiformes</taxon>
        <taxon>Astigmata</taxon>
        <taxon>Psoroptidia</taxon>
        <taxon>Sarcoptoidea</taxon>
        <taxon>Sarcoptidae</taxon>
        <taxon>Sarcoptinae</taxon>
        <taxon>Sarcoptes</taxon>
    </lineage>
</organism>
<keyword evidence="5" id="KW-0496">Mitochondrion</keyword>
<dbReference type="OrthoDB" id="5989925at2759"/>
<evidence type="ECO:0000256" key="9">
    <source>
        <dbReference type="SAM" id="MobiDB-lite"/>
    </source>
</evidence>
<reference evidence="11" key="3">
    <citation type="submission" date="2022-06" db="UniProtKB">
        <authorList>
            <consortium name="EnsemblMetazoa"/>
        </authorList>
    </citation>
    <scope>IDENTIFICATION</scope>
</reference>
<dbReference type="PANTHER" id="PTHR13231">
    <property type="entry name" value="MITOCHONDRIAL RIBOSOMAL PROTEIN S31"/>
    <property type="match status" value="1"/>
</dbReference>
<dbReference type="GO" id="GO:0005763">
    <property type="term" value="C:mitochondrial small ribosomal subunit"/>
    <property type="evidence" value="ECO:0007669"/>
    <property type="project" value="InterPro"/>
</dbReference>
<dbReference type="PANTHER" id="PTHR13231:SF3">
    <property type="entry name" value="SMALL RIBOSOMAL SUBUNIT PROTEIN MS31"/>
    <property type="match status" value="1"/>
</dbReference>
<evidence type="ECO:0000256" key="1">
    <source>
        <dbReference type="ARBA" id="ARBA00004173"/>
    </source>
</evidence>
<protein>
    <recommendedName>
        <fullName evidence="7">Small ribosomal subunit protein mS31</fullName>
    </recommendedName>
    <alternativeName>
        <fullName evidence="8">28S ribosomal protein S31, mitochondrial</fullName>
    </alternativeName>
</protein>
<evidence type="ECO:0000256" key="4">
    <source>
        <dbReference type="ARBA" id="ARBA00022980"/>
    </source>
</evidence>
<evidence type="ECO:0000256" key="3">
    <source>
        <dbReference type="ARBA" id="ARBA00022946"/>
    </source>
</evidence>
<dbReference type="EnsemblMetazoa" id="SSS_360s_mrna">
    <property type="protein sequence ID" value="KAF7491691.1"/>
    <property type="gene ID" value="SSS_360"/>
</dbReference>
<evidence type="ECO:0000313" key="10">
    <source>
        <dbReference type="EMBL" id="KAF7491691.1"/>
    </source>
</evidence>
<reference evidence="12" key="1">
    <citation type="journal article" date="2020" name="PLoS Negl. Trop. Dis.">
        <title>High-quality nuclear genome for Sarcoptes scabiei-A critical resource for a neglected parasite.</title>
        <authorList>
            <person name="Korhonen P.K."/>
            <person name="Gasser R.B."/>
            <person name="Ma G."/>
            <person name="Wang T."/>
            <person name="Stroehlein A.J."/>
            <person name="Young N.D."/>
            <person name="Ang C.S."/>
            <person name="Fernando D.D."/>
            <person name="Lu H.C."/>
            <person name="Taylor S."/>
            <person name="Reynolds S.L."/>
            <person name="Mofiz E."/>
            <person name="Najaraj S.H."/>
            <person name="Gowda H."/>
            <person name="Madugundu A."/>
            <person name="Renuse S."/>
            <person name="Holt D."/>
            <person name="Pandey A."/>
            <person name="Papenfuss A.T."/>
            <person name="Fischer K."/>
        </authorList>
    </citation>
    <scope>NUCLEOTIDE SEQUENCE [LARGE SCALE GENOMIC DNA]</scope>
</reference>
<dbReference type="Pfam" id="PF15433">
    <property type="entry name" value="MRP-S31"/>
    <property type="match status" value="1"/>
</dbReference>
<evidence type="ECO:0000256" key="5">
    <source>
        <dbReference type="ARBA" id="ARBA00023128"/>
    </source>
</evidence>
<evidence type="ECO:0000256" key="7">
    <source>
        <dbReference type="ARBA" id="ARBA00035133"/>
    </source>
</evidence>
<comment type="subcellular location">
    <subcellularLocation>
        <location evidence="1">Mitochondrion</location>
    </subcellularLocation>
</comment>
<dbReference type="EMBL" id="WVUK01000058">
    <property type="protein sequence ID" value="KAF7491691.1"/>
    <property type="molecule type" value="Genomic_DNA"/>
</dbReference>
<feature type="region of interest" description="Disordered" evidence="9">
    <location>
        <begin position="23"/>
        <end position="61"/>
    </location>
</feature>
<comment type="similarity">
    <text evidence="2">Belongs to the mitochondrion-specific ribosomal protein mS31 family.</text>
</comment>
<sequence length="368" mass="43279">MIACKHLLGFNNLRFLSRSTIEKLPQSSKSTPKRSKKNDGDSKIKIEKISSSPETSSREKLKKLEEKANKFLSIGPRDQKTINKITAKPKIFIRQSARPPRESNVDEKLKNIDDETVQTLSKGLDRRLVEAAQRIARRLPKHLSKRTEEDLLESLQKNKEINEEETKKRLKERENYSNSISFDILRKRSSDASIFDENDNTKSIKSIIPSKTRKDYNERLKKTSLFSGECLGIFDPKEVYTVDLLNHNAFWEKLEKRKLQLQVHDIPENHFEEQIRWTKEGKLWHFPIDNEQGLHQEKETPFYDHVLLDNLLDDFPQQGPVKQFMDLVIMGLSQNPFISVQRKRETVLFYKNFFEERNLMDTSQYITE</sequence>
<reference evidence="10" key="2">
    <citation type="submission" date="2020-01" db="EMBL/GenBank/DDBJ databases">
        <authorList>
            <person name="Korhonen P.K.K."/>
            <person name="Guangxu M.G."/>
            <person name="Wang T.W."/>
            <person name="Stroehlein A.J.S."/>
            <person name="Young N.D."/>
            <person name="Ang C.-S.A."/>
            <person name="Fernando D.W.F."/>
            <person name="Lu H.L."/>
            <person name="Taylor S.T."/>
            <person name="Ehtesham M.E.M."/>
            <person name="Najaraj S.H.N."/>
            <person name="Harsha G.H.G."/>
            <person name="Madugundu A.M."/>
            <person name="Renuse S.R."/>
            <person name="Holt D.H."/>
            <person name="Pandey A.P."/>
            <person name="Papenfuss A.P."/>
            <person name="Gasser R.B.G."/>
            <person name="Fischer K.F."/>
        </authorList>
    </citation>
    <scope>NUCLEOTIDE SEQUENCE</scope>
    <source>
        <strain evidence="10">SSS_KF_BRIS2020</strain>
    </source>
</reference>
<evidence type="ECO:0000313" key="11">
    <source>
        <dbReference type="EnsemblMetazoa" id="KAF7491691.1"/>
    </source>
</evidence>